<keyword evidence="8" id="KW-0393">Immunoglobulin domain</keyword>
<organism evidence="11 12">
    <name type="scientific">Acyrthosiphon pisum</name>
    <name type="common">Pea aphid</name>
    <dbReference type="NCBI Taxonomy" id="7029"/>
    <lineage>
        <taxon>Eukaryota</taxon>
        <taxon>Metazoa</taxon>
        <taxon>Ecdysozoa</taxon>
        <taxon>Arthropoda</taxon>
        <taxon>Hexapoda</taxon>
        <taxon>Insecta</taxon>
        <taxon>Pterygota</taxon>
        <taxon>Neoptera</taxon>
        <taxon>Paraneoptera</taxon>
        <taxon>Hemiptera</taxon>
        <taxon>Sternorrhyncha</taxon>
        <taxon>Aphidomorpha</taxon>
        <taxon>Aphidoidea</taxon>
        <taxon>Aphididae</taxon>
        <taxon>Macrosiphini</taxon>
        <taxon>Acyrthosiphon</taxon>
    </lineage>
</organism>
<feature type="region of interest" description="Disordered" evidence="9">
    <location>
        <begin position="362"/>
        <end position="391"/>
    </location>
</feature>
<feature type="domain" description="Ig-like" evidence="10">
    <location>
        <begin position="234"/>
        <end position="326"/>
    </location>
</feature>
<dbReference type="Pfam" id="PF07686">
    <property type="entry name" value="V-set"/>
    <property type="match status" value="1"/>
</dbReference>
<dbReference type="InterPro" id="IPR003599">
    <property type="entry name" value="Ig_sub"/>
</dbReference>
<dbReference type="FunFam" id="2.60.40.10:FF:000328">
    <property type="entry name" value="CLUMA_CG000981, isoform A"/>
    <property type="match status" value="1"/>
</dbReference>
<dbReference type="InterPro" id="IPR051170">
    <property type="entry name" value="Neural/epithelial_adhesion"/>
</dbReference>
<name>A0A8R2JNI5_ACYPI</name>
<dbReference type="OrthoDB" id="10012075at2759"/>
<keyword evidence="3" id="KW-0732">Signal</keyword>
<dbReference type="InterPro" id="IPR013106">
    <property type="entry name" value="Ig_V-set"/>
</dbReference>
<keyword evidence="7" id="KW-0325">Glycoprotein</keyword>
<evidence type="ECO:0000256" key="6">
    <source>
        <dbReference type="ARBA" id="ARBA00023157"/>
    </source>
</evidence>
<dbReference type="InterPro" id="IPR036179">
    <property type="entry name" value="Ig-like_dom_sf"/>
</dbReference>
<dbReference type="GO" id="GO:0043005">
    <property type="term" value="C:neuron projection"/>
    <property type="evidence" value="ECO:0007669"/>
    <property type="project" value="TreeGrafter"/>
</dbReference>
<keyword evidence="5" id="KW-0472">Membrane</keyword>
<dbReference type="InterPro" id="IPR013783">
    <property type="entry name" value="Ig-like_fold"/>
</dbReference>
<evidence type="ECO:0000256" key="4">
    <source>
        <dbReference type="ARBA" id="ARBA00022737"/>
    </source>
</evidence>
<evidence type="ECO:0000313" key="12">
    <source>
        <dbReference type="Proteomes" id="UP000007819"/>
    </source>
</evidence>
<evidence type="ECO:0000256" key="3">
    <source>
        <dbReference type="ARBA" id="ARBA00022729"/>
    </source>
</evidence>
<dbReference type="SMART" id="SM00409">
    <property type="entry name" value="IG"/>
    <property type="match status" value="3"/>
</dbReference>
<evidence type="ECO:0000256" key="7">
    <source>
        <dbReference type="ARBA" id="ARBA00023180"/>
    </source>
</evidence>
<keyword evidence="4" id="KW-0677">Repeat</keyword>
<dbReference type="InterPro" id="IPR003598">
    <property type="entry name" value="Ig_sub2"/>
</dbReference>
<evidence type="ECO:0000256" key="5">
    <source>
        <dbReference type="ARBA" id="ARBA00023136"/>
    </source>
</evidence>
<evidence type="ECO:0000256" key="9">
    <source>
        <dbReference type="SAM" id="MobiDB-lite"/>
    </source>
</evidence>
<accession>A0A8R2JNI5</accession>
<dbReference type="FunFam" id="2.60.40.10:FF:000376">
    <property type="entry name" value="CLUMA_CG000981, isoform A"/>
    <property type="match status" value="1"/>
</dbReference>
<dbReference type="EnsemblMetazoa" id="XM_029487011.1">
    <property type="protein sequence ID" value="XP_029342871.1"/>
    <property type="gene ID" value="LOC100169535"/>
</dbReference>
<feature type="domain" description="Ig-like" evidence="10">
    <location>
        <begin position="136"/>
        <end position="223"/>
    </location>
</feature>
<dbReference type="Proteomes" id="UP000007819">
    <property type="component" value="Chromosome A1"/>
</dbReference>
<comment type="subcellular location">
    <subcellularLocation>
        <location evidence="1">Cell membrane</location>
    </subcellularLocation>
</comment>
<proteinExistence type="predicted"/>
<dbReference type="InterPro" id="IPR007110">
    <property type="entry name" value="Ig-like_dom"/>
</dbReference>
<dbReference type="PANTHER" id="PTHR12231">
    <property type="entry name" value="CTX-RELATED TYPE I TRANSMEMBRANE PROTEIN"/>
    <property type="match status" value="1"/>
</dbReference>
<dbReference type="SMART" id="SM00408">
    <property type="entry name" value="IGc2"/>
    <property type="match status" value="3"/>
</dbReference>
<keyword evidence="12" id="KW-1185">Reference proteome</keyword>
<dbReference type="SUPFAM" id="SSF48726">
    <property type="entry name" value="Immunoglobulin"/>
    <property type="match status" value="3"/>
</dbReference>
<dbReference type="PANTHER" id="PTHR12231:SF247">
    <property type="entry name" value="DPR-INTERACTING PROTEIN DELTA, ISOFORM D"/>
    <property type="match status" value="1"/>
</dbReference>
<feature type="domain" description="Ig-like" evidence="10">
    <location>
        <begin position="34"/>
        <end position="119"/>
    </location>
</feature>
<keyword evidence="6" id="KW-1015">Disulfide bond</keyword>
<evidence type="ECO:0000256" key="1">
    <source>
        <dbReference type="ARBA" id="ARBA00004236"/>
    </source>
</evidence>
<evidence type="ECO:0000259" key="10">
    <source>
        <dbReference type="PROSITE" id="PS50835"/>
    </source>
</evidence>
<dbReference type="Gene3D" id="2.60.40.10">
    <property type="entry name" value="Immunoglobulins"/>
    <property type="match status" value="3"/>
</dbReference>
<reference evidence="12" key="1">
    <citation type="submission" date="2010-06" db="EMBL/GenBank/DDBJ databases">
        <authorList>
            <person name="Jiang H."/>
            <person name="Abraham K."/>
            <person name="Ali S."/>
            <person name="Alsbrooks S.L."/>
            <person name="Anim B.N."/>
            <person name="Anosike U.S."/>
            <person name="Attaway T."/>
            <person name="Bandaranaike D.P."/>
            <person name="Battles P.K."/>
            <person name="Bell S.N."/>
            <person name="Bell A.V."/>
            <person name="Beltran B."/>
            <person name="Bickham C."/>
            <person name="Bustamante Y."/>
            <person name="Caleb T."/>
            <person name="Canada A."/>
            <person name="Cardenas V."/>
            <person name="Carter K."/>
            <person name="Chacko J."/>
            <person name="Chandrabose M.N."/>
            <person name="Chavez D."/>
            <person name="Chavez A."/>
            <person name="Chen L."/>
            <person name="Chu H.-S."/>
            <person name="Claassen K.J."/>
            <person name="Cockrell R."/>
            <person name="Collins M."/>
            <person name="Cooper J.A."/>
            <person name="Cree A."/>
            <person name="Curry S.M."/>
            <person name="Da Y."/>
            <person name="Dao M.D."/>
            <person name="Das B."/>
            <person name="Davila M.-L."/>
            <person name="Davy-Carroll L."/>
            <person name="Denson S."/>
            <person name="Dinh H."/>
            <person name="Ebong V.E."/>
            <person name="Edwards J.R."/>
            <person name="Egan A."/>
            <person name="El-Daye J."/>
            <person name="Escobedo L."/>
            <person name="Fernandez S."/>
            <person name="Fernando P.R."/>
            <person name="Flagg N."/>
            <person name="Forbes L.D."/>
            <person name="Fowler R.G."/>
            <person name="Fu Q."/>
            <person name="Gabisi R.A."/>
            <person name="Ganer J."/>
            <person name="Garbino Pronczuk A."/>
            <person name="Garcia R.M."/>
            <person name="Garner T."/>
            <person name="Garrett T.E."/>
            <person name="Gonzalez D.A."/>
            <person name="Hamid H."/>
            <person name="Hawkins E.S."/>
            <person name="Hirani K."/>
            <person name="Hogues M.E."/>
            <person name="Hollins B."/>
            <person name="Hsiao C.-H."/>
            <person name="Jabil R."/>
            <person name="James M.L."/>
            <person name="Jhangiani S.N."/>
            <person name="Johnson B."/>
            <person name="Johnson Q."/>
            <person name="Joshi V."/>
            <person name="Kalu J.B."/>
            <person name="Kam C."/>
            <person name="Kashfia A."/>
            <person name="Keebler J."/>
            <person name="Kisamo H."/>
            <person name="Kovar C.L."/>
            <person name="Lago L.A."/>
            <person name="Lai C.-Y."/>
            <person name="Laidlaw J."/>
            <person name="Lara F."/>
            <person name="Le T.-K."/>
            <person name="Lee S.L."/>
            <person name="Legall F.H."/>
            <person name="Lemon S.J."/>
            <person name="Lewis L.R."/>
            <person name="Li B."/>
            <person name="Liu Y."/>
            <person name="Liu Y.-S."/>
            <person name="Lopez J."/>
            <person name="Lozado R.J."/>
            <person name="Lu J."/>
            <person name="Madu R.C."/>
            <person name="Maheshwari M."/>
            <person name="Maheshwari R."/>
            <person name="Malloy K."/>
            <person name="Martinez E."/>
            <person name="Mathew T."/>
            <person name="Mercado I.C."/>
            <person name="Mercado C."/>
            <person name="Meyer B."/>
            <person name="Montgomery K."/>
            <person name="Morgan M.B."/>
            <person name="Munidasa M."/>
            <person name="Nazareth L.V."/>
            <person name="Nelson J."/>
            <person name="Ng B.M."/>
            <person name="Nguyen N.B."/>
            <person name="Nguyen P.Q."/>
            <person name="Nguyen T."/>
            <person name="Obregon M."/>
            <person name="Okwuonu G.O."/>
            <person name="Onwere C.G."/>
            <person name="Orozco G."/>
            <person name="Parra A."/>
            <person name="Patel S."/>
            <person name="Patil S."/>
            <person name="Perez A."/>
            <person name="Perez Y."/>
            <person name="Pham C."/>
            <person name="Primus E.L."/>
            <person name="Pu L.-L."/>
            <person name="Puazo M."/>
            <person name="Qin X."/>
            <person name="Quiroz J.B."/>
            <person name="Reese J."/>
            <person name="Richards S."/>
            <person name="Rives C.M."/>
            <person name="Robberts R."/>
            <person name="Ruiz S.J."/>
            <person name="Ruiz M.J."/>
            <person name="Santibanez J."/>
            <person name="Schneider B.W."/>
            <person name="Sisson I."/>
            <person name="Smith M."/>
            <person name="Sodergren E."/>
            <person name="Song X.-Z."/>
            <person name="Song B.B."/>
            <person name="Summersgill H."/>
            <person name="Thelus R."/>
            <person name="Thornton R.D."/>
            <person name="Trejos Z.Y."/>
            <person name="Usmani K."/>
            <person name="Vattathil S."/>
            <person name="Villasana D."/>
            <person name="Walker D.L."/>
            <person name="Wang S."/>
            <person name="Wang K."/>
            <person name="White C.S."/>
            <person name="Williams A.C."/>
            <person name="Williamson J."/>
            <person name="Wilson K."/>
            <person name="Woghiren I.O."/>
            <person name="Woodworth J.R."/>
            <person name="Worley K.C."/>
            <person name="Wright R.A."/>
            <person name="Wu W."/>
            <person name="Young L."/>
            <person name="Zhang L."/>
            <person name="Zhang J."/>
            <person name="Zhu Y."/>
            <person name="Muzny D.M."/>
            <person name="Weinstock G."/>
            <person name="Gibbs R.A."/>
        </authorList>
    </citation>
    <scope>NUCLEOTIDE SEQUENCE [LARGE SCALE GENOMIC DNA]</scope>
    <source>
        <strain evidence="12">LSR1</strain>
    </source>
</reference>
<dbReference type="Pfam" id="PF13927">
    <property type="entry name" value="Ig_3"/>
    <property type="match status" value="2"/>
</dbReference>
<dbReference type="AlphaFoldDB" id="A0A8R2JNI5"/>
<sequence>MVNSISLSSQTCLHIIIISSQTEVTSTTILTDDPNFAEPIPNVTVSLGRDASLPCVVNNLGTYKVAWIHIDRQMILTIHRHVIARIPRFGITHDSQKTWLLHVKGAQPEDRGYYMCQVNTNPMISQVGYLQVVVPPNIIDEESSTSSVSIRENQNLSLTCKAEGSPTPKISWKREDGINISTDRKKKAVEKLFGDTLNLTRVNRADMGAYLCIASNGVPPSVSKRIILDVEFSPMIWVPNQLVGAPSGTDVTIDCQTEAYPKSINYWSFRDSKTMLFANKKYVTSDSEKRYHIHMRLTIRDLTQSDFGNYKCISKNSLGETEGSIRLYEIPKPSLAPKSASELNRANKEVLKQPKVSVVRNMTGQSVRDNRQHQSRPVRPTVPGRLEASGNWGPSRYSRSQIVITVFGVVTCLTSSHHIPS</sequence>
<dbReference type="GO" id="GO:0005886">
    <property type="term" value="C:plasma membrane"/>
    <property type="evidence" value="ECO:0007669"/>
    <property type="project" value="UniProtKB-SubCell"/>
</dbReference>
<protein>
    <recommendedName>
        <fullName evidence="10">Ig-like domain-containing protein</fullName>
    </recommendedName>
</protein>
<dbReference type="PROSITE" id="PS50835">
    <property type="entry name" value="IG_LIKE"/>
    <property type="match status" value="3"/>
</dbReference>
<evidence type="ECO:0000256" key="8">
    <source>
        <dbReference type="ARBA" id="ARBA00023319"/>
    </source>
</evidence>
<evidence type="ECO:0000256" key="2">
    <source>
        <dbReference type="ARBA" id="ARBA00022475"/>
    </source>
</evidence>
<reference evidence="11" key="2">
    <citation type="submission" date="2022-06" db="UniProtKB">
        <authorList>
            <consortium name="EnsemblMetazoa"/>
        </authorList>
    </citation>
    <scope>IDENTIFICATION</scope>
</reference>
<keyword evidence="2" id="KW-1003">Cell membrane</keyword>
<evidence type="ECO:0000313" key="11">
    <source>
        <dbReference type="EnsemblMetazoa" id="XP_029342871.1"/>
    </source>
</evidence>